<dbReference type="NCBIfam" id="TIGR01141">
    <property type="entry name" value="hisC"/>
    <property type="match status" value="1"/>
</dbReference>
<proteinExistence type="inferred from homology"/>
<dbReference type="EMBL" id="CP026100">
    <property type="protein sequence ID" value="AYV46935.1"/>
    <property type="molecule type" value="Genomic_DNA"/>
</dbReference>
<evidence type="ECO:0000256" key="6">
    <source>
        <dbReference type="ARBA" id="ARBA00022679"/>
    </source>
</evidence>
<dbReference type="CDD" id="cd00609">
    <property type="entry name" value="AAT_like"/>
    <property type="match status" value="1"/>
</dbReference>
<accession>A0A2N5CVN7</accession>
<dbReference type="GO" id="GO:0000105">
    <property type="term" value="P:L-histidine biosynthetic process"/>
    <property type="evidence" value="ECO:0007669"/>
    <property type="project" value="UniProtKB-UniRule"/>
</dbReference>
<dbReference type="Pfam" id="PF00155">
    <property type="entry name" value="Aminotran_1_2"/>
    <property type="match status" value="1"/>
</dbReference>
<dbReference type="EMBL" id="PJRQ01000015">
    <property type="protein sequence ID" value="PLR17846.1"/>
    <property type="molecule type" value="Genomic_DNA"/>
</dbReference>
<comment type="cofactor">
    <cofactor evidence="1 9">
        <name>pyridoxal 5'-phosphate</name>
        <dbReference type="ChEBI" id="CHEBI:597326"/>
    </cofactor>
</comment>
<dbReference type="InterPro" id="IPR004839">
    <property type="entry name" value="Aminotransferase_I/II_large"/>
</dbReference>
<organism evidence="12 13">
    <name type="scientific">Caulobacter flavus</name>
    <dbReference type="NCBI Taxonomy" id="1679497"/>
    <lineage>
        <taxon>Bacteria</taxon>
        <taxon>Pseudomonadati</taxon>
        <taxon>Pseudomonadota</taxon>
        <taxon>Alphaproteobacteria</taxon>
        <taxon>Caulobacterales</taxon>
        <taxon>Caulobacteraceae</taxon>
        <taxon>Caulobacter</taxon>
    </lineage>
</organism>
<dbReference type="EC" id="2.6.1.9" evidence="9"/>
<dbReference type="AlphaFoldDB" id="A0A2N5CVN7"/>
<dbReference type="GO" id="GO:0004400">
    <property type="term" value="F:histidinol-phosphate transaminase activity"/>
    <property type="evidence" value="ECO:0007669"/>
    <property type="project" value="UniProtKB-UniRule"/>
</dbReference>
<evidence type="ECO:0000256" key="2">
    <source>
        <dbReference type="ARBA" id="ARBA00005011"/>
    </source>
</evidence>
<dbReference type="RefSeq" id="WP_101712579.1">
    <property type="nucleotide sequence ID" value="NZ_CP026100.1"/>
</dbReference>
<dbReference type="HAMAP" id="MF_01023">
    <property type="entry name" value="HisC_aminotrans_2"/>
    <property type="match status" value="1"/>
</dbReference>
<sequence length="371" mass="40157">MTASDRSASPRPLPKPGILDIAAYVGGKSKVEGIAHPVKLSSNENVLGCSEKAKAAYRDAVDRLHVYPDGKSNALRTAVAERYGLEPERLTFGDGSDEIFALLCQVYLEPGDNIVQGEHGFAAYAIGARACQAEVRFAKEPKRRIDLEETVKLVDERTRLVFIANPANPTGTWLTGEEIRSIHAALPPSVILVLDGAYAEFATDPRFEDGLALARETQNVIVTRTFSKIHGLAALRVGWGYADFGIIDPIERIRPPFNTSIPGQEAAIAALADREFEAASVALVEQWRPWLAQQLGGLGLTVTPSAANFVLVDFPSTPGKTALDAEAFLASKGYLVRAVANYGLPESIRITIGREEHNRAVVDLLAQFVAR</sequence>
<evidence type="ECO:0000313" key="11">
    <source>
        <dbReference type="EMBL" id="AYV46935.1"/>
    </source>
</evidence>
<comment type="pathway">
    <text evidence="2 9">Amino-acid biosynthesis; L-histidine biosynthesis; L-histidine from 5-phospho-alpha-D-ribose 1-diphosphate: step 7/9.</text>
</comment>
<comment type="catalytic activity">
    <reaction evidence="8 9">
        <text>L-histidinol phosphate + 2-oxoglutarate = 3-(imidazol-4-yl)-2-oxopropyl phosphate + L-glutamate</text>
        <dbReference type="Rhea" id="RHEA:23744"/>
        <dbReference type="ChEBI" id="CHEBI:16810"/>
        <dbReference type="ChEBI" id="CHEBI:29985"/>
        <dbReference type="ChEBI" id="CHEBI:57766"/>
        <dbReference type="ChEBI" id="CHEBI:57980"/>
        <dbReference type="EC" id="2.6.1.9"/>
    </reaction>
</comment>
<dbReference type="PANTHER" id="PTHR43643">
    <property type="entry name" value="HISTIDINOL-PHOSPHATE AMINOTRANSFERASE 2"/>
    <property type="match status" value="1"/>
</dbReference>
<keyword evidence="14" id="KW-1185">Reference proteome</keyword>
<dbReference type="Proteomes" id="UP000281192">
    <property type="component" value="Chromosome"/>
</dbReference>
<dbReference type="Proteomes" id="UP000234483">
    <property type="component" value="Unassembled WGS sequence"/>
</dbReference>
<reference evidence="11 14" key="2">
    <citation type="submission" date="2018-01" db="EMBL/GenBank/DDBJ databases">
        <title>Complete genome sequence of Caulobacter flavus RHGG3.</title>
        <authorList>
            <person name="Yang E."/>
        </authorList>
    </citation>
    <scope>NUCLEOTIDE SEQUENCE [LARGE SCALE GENOMIC DNA]</scope>
    <source>
        <strain evidence="11 14">RHGG3</strain>
    </source>
</reference>
<keyword evidence="6 9" id="KW-0808">Transferase</keyword>
<reference evidence="12 13" key="1">
    <citation type="submission" date="2017-12" db="EMBL/GenBank/DDBJ databases">
        <title>The genome sequence of Caulobacter flavus CGMCC1 15093.</title>
        <authorList>
            <person name="Gao J."/>
            <person name="Mao X."/>
            <person name="Sun J."/>
        </authorList>
    </citation>
    <scope>NUCLEOTIDE SEQUENCE [LARGE SCALE GENOMIC DNA]</scope>
    <source>
        <strain evidence="12 13">CGMCC1 15093</strain>
    </source>
</reference>
<dbReference type="InterPro" id="IPR050106">
    <property type="entry name" value="HistidinolP_aminotransfase"/>
</dbReference>
<comment type="subunit">
    <text evidence="4 9">Homodimer.</text>
</comment>
<dbReference type="GO" id="GO:0030170">
    <property type="term" value="F:pyridoxal phosphate binding"/>
    <property type="evidence" value="ECO:0007669"/>
    <property type="project" value="InterPro"/>
</dbReference>
<evidence type="ECO:0000313" key="13">
    <source>
        <dbReference type="Proteomes" id="UP000234483"/>
    </source>
</evidence>
<feature type="modified residue" description="N6-(pyridoxal phosphate)lysine" evidence="9">
    <location>
        <position position="228"/>
    </location>
</feature>
<dbReference type="Gene3D" id="3.40.640.10">
    <property type="entry name" value="Type I PLP-dependent aspartate aminotransferase-like (Major domain)"/>
    <property type="match status" value="1"/>
</dbReference>
<evidence type="ECO:0000256" key="4">
    <source>
        <dbReference type="ARBA" id="ARBA00011738"/>
    </source>
</evidence>
<dbReference type="PANTHER" id="PTHR43643:SF3">
    <property type="entry name" value="HISTIDINOL-PHOSPHATE AMINOTRANSFERASE"/>
    <property type="match status" value="1"/>
</dbReference>
<keyword evidence="9" id="KW-0028">Amino-acid biosynthesis</keyword>
<dbReference type="KEGG" id="cfh:C1707_12045"/>
<keyword evidence="5 9" id="KW-0032">Aminotransferase</keyword>
<evidence type="ECO:0000313" key="14">
    <source>
        <dbReference type="Proteomes" id="UP000281192"/>
    </source>
</evidence>
<feature type="domain" description="Aminotransferase class I/classII large" evidence="10">
    <location>
        <begin position="37"/>
        <end position="363"/>
    </location>
</feature>
<evidence type="ECO:0000256" key="8">
    <source>
        <dbReference type="ARBA" id="ARBA00047481"/>
    </source>
</evidence>
<evidence type="ECO:0000256" key="9">
    <source>
        <dbReference type="HAMAP-Rule" id="MF_01023"/>
    </source>
</evidence>
<evidence type="ECO:0000313" key="12">
    <source>
        <dbReference type="EMBL" id="PLR17846.1"/>
    </source>
</evidence>
<dbReference type="SUPFAM" id="SSF53383">
    <property type="entry name" value="PLP-dependent transferases"/>
    <property type="match status" value="1"/>
</dbReference>
<keyword evidence="7 9" id="KW-0663">Pyridoxal phosphate</keyword>
<dbReference type="OrthoDB" id="9809616at2"/>
<comment type="similarity">
    <text evidence="3 9">Belongs to the class-II pyridoxal-phosphate-dependent aminotransferase family. Histidinol-phosphate aminotransferase subfamily.</text>
</comment>
<dbReference type="InterPro" id="IPR015422">
    <property type="entry name" value="PyrdxlP-dep_Trfase_small"/>
</dbReference>
<evidence type="ECO:0000256" key="5">
    <source>
        <dbReference type="ARBA" id="ARBA00022576"/>
    </source>
</evidence>
<dbReference type="InterPro" id="IPR015424">
    <property type="entry name" value="PyrdxlP-dep_Trfase"/>
</dbReference>
<name>A0A2N5CVN7_9CAUL</name>
<gene>
    <name evidence="9" type="primary">hisC</name>
    <name evidence="11" type="ORF">C1707_12045</name>
    <name evidence="12" type="ORF">CFHF_08465</name>
</gene>
<evidence type="ECO:0000256" key="7">
    <source>
        <dbReference type="ARBA" id="ARBA00022898"/>
    </source>
</evidence>
<dbReference type="Gene3D" id="3.90.1150.10">
    <property type="entry name" value="Aspartate Aminotransferase, domain 1"/>
    <property type="match status" value="1"/>
</dbReference>
<evidence type="ECO:0000256" key="3">
    <source>
        <dbReference type="ARBA" id="ARBA00007970"/>
    </source>
</evidence>
<dbReference type="InterPro" id="IPR015421">
    <property type="entry name" value="PyrdxlP-dep_Trfase_major"/>
</dbReference>
<protein>
    <recommendedName>
        <fullName evidence="9">Histidinol-phosphate aminotransferase</fullName>
        <ecNumber evidence="9">2.6.1.9</ecNumber>
    </recommendedName>
    <alternativeName>
        <fullName evidence="9">Imidazole acetol-phosphate transaminase</fullName>
    </alternativeName>
</protein>
<keyword evidence="9" id="KW-0368">Histidine biosynthesis</keyword>
<dbReference type="UniPathway" id="UPA00031">
    <property type="reaction ID" value="UER00012"/>
</dbReference>
<evidence type="ECO:0000256" key="1">
    <source>
        <dbReference type="ARBA" id="ARBA00001933"/>
    </source>
</evidence>
<evidence type="ECO:0000259" key="10">
    <source>
        <dbReference type="Pfam" id="PF00155"/>
    </source>
</evidence>
<dbReference type="InterPro" id="IPR005861">
    <property type="entry name" value="HisP_aminotrans"/>
</dbReference>